<dbReference type="InterPro" id="IPR023346">
    <property type="entry name" value="Lysozyme-like_dom_sf"/>
</dbReference>
<feature type="domain" description="Transglycosylase SLT" evidence="2">
    <location>
        <begin position="107"/>
        <end position="155"/>
    </location>
</feature>
<dbReference type="GO" id="GO:0016020">
    <property type="term" value="C:membrane"/>
    <property type="evidence" value="ECO:0007669"/>
    <property type="project" value="InterPro"/>
</dbReference>
<dbReference type="SUPFAM" id="SSF53955">
    <property type="entry name" value="Lysozyme-like"/>
    <property type="match status" value="1"/>
</dbReference>
<gene>
    <name evidence="3" type="ORF">IPJ38_16075</name>
</gene>
<dbReference type="Proteomes" id="UP000739411">
    <property type="component" value="Unassembled WGS sequence"/>
</dbReference>
<proteinExistence type="inferred from homology"/>
<comment type="similarity">
    <text evidence="1">Belongs to the transglycosylase Slt family.</text>
</comment>
<dbReference type="InterPro" id="IPR000189">
    <property type="entry name" value="Transglyc_AS"/>
</dbReference>
<dbReference type="AlphaFoldDB" id="A0A935JYL2"/>
<dbReference type="GO" id="GO:0008933">
    <property type="term" value="F:peptidoglycan lytic transglycosylase activity"/>
    <property type="evidence" value="ECO:0007669"/>
    <property type="project" value="InterPro"/>
</dbReference>
<dbReference type="SUPFAM" id="SSF53850">
    <property type="entry name" value="Periplasmic binding protein-like II"/>
    <property type="match status" value="1"/>
</dbReference>
<dbReference type="GO" id="GO:0000270">
    <property type="term" value="P:peptidoglycan metabolic process"/>
    <property type="evidence" value="ECO:0007669"/>
    <property type="project" value="InterPro"/>
</dbReference>
<dbReference type="Gene3D" id="1.10.530.10">
    <property type="match status" value="1"/>
</dbReference>
<dbReference type="EMBL" id="JADJMS010000043">
    <property type="protein sequence ID" value="MBK7416386.1"/>
    <property type="molecule type" value="Genomic_DNA"/>
</dbReference>
<dbReference type="PROSITE" id="PS00922">
    <property type="entry name" value="TRANSGLYCOSYLASE"/>
    <property type="match status" value="1"/>
</dbReference>
<dbReference type="Pfam" id="PF01464">
    <property type="entry name" value="SLT"/>
    <property type="match status" value="1"/>
</dbReference>
<organism evidence="3 4">
    <name type="scientific">Candidatus Dechloromonas phosphorivorans</name>
    <dbReference type="NCBI Taxonomy" id="2899244"/>
    <lineage>
        <taxon>Bacteria</taxon>
        <taxon>Pseudomonadati</taxon>
        <taxon>Pseudomonadota</taxon>
        <taxon>Betaproteobacteria</taxon>
        <taxon>Rhodocyclales</taxon>
        <taxon>Azonexaceae</taxon>
        <taxon>Dechloromonas</taxon>
    </lineage>
</organism>
<accession>A0A935JYL2</accession>
<sequence>MLEALSERKISYVAIDSALIDIATQLIPSLQASLTLKKEQPVVWLLGEKPNVELAARANAFVERVQRDGTLAKLDDRYFGHVRRLSQADVVTFLGEIETTLPKLRKYFHAAETISGIDWRLIAAIAYHESHWDANATSYTNVRGIMMLTEETADRL</sequence>
<evidence type="ECO:0000313" key="3">
    <source>
        <dbReference type="EMBL" id="MBK7416386.1"/>
    </source>
</evidence>
<evidence type="ECO:0000313" key="4">
    <source>
        <dbReference type="Proteomes" id="UP000739411"/>
    </source>
</evidence>
<evidence type="ECO:0000259" key="2">
    <source>
        <dbReference type="Pfam" id="PF01464"/>
    </source>
</evidence>
<name>A0A935JYL2_9RHOO</name>
<dbReference type="Gene3D" id="3.40.190.10">
    <property type="entry name" value="Periplasmic binding protein-like II"/>
    <property type="match status" value="2"/>
</dbReference>
<dbReference type="InterPro" id="IPR008258">
    <property type="entry name" value="Transglycosylase_SLT_dom_1"/>
</dbReference>
<protein>
    <submittedName>
        <fullName evidence="3">Transglycosylase SLT domain-containing protein</fullName>
    </submittedName>
</protein>
<comment type="caution">
    <text evidence="3">The sequence shown here is derived from an EMBL/GenBank/DDBJ whole genome shotgun (WGS) entry which is preliminary data.</text>
</comment>
<evidence type="ECO:0000256" key="1">
    <source>
        <dbReference type="ARBA" id="ARBA00007734"/>
    </source>
</evidence>
<feature type="non-terminal residue" evidence="3">
    <location>
        <position position="156"/>
    </location>
</feature>
<reference evidence="3 4" key="1">
    <citation type="submission" date="2020-10" db="EMBL/GenBank/DDBJ databases">
        <title>Connecting structure to function with the recovery of over 1000 high-quality activated sludge metagenome-assembled genomes encoding full-length rRNA genes using long-read sequencing.</title>
        <authorList>
            <person name="Singleton C.M."/>
            <person name="Petriglieri F."/>
            <person name="Kristensen J.M."/>
            <person name="Kirkegaard R.H."/>
            <person name="Michaelsen T.Y."/>
            <person name="Andersen M.H."/>
            <person name="Karst S.M."/>
            <person name="Dueholm M.S."/>
            <person name="Nielsen P.H."/>
            <person name="Albertsen M."/>
        </authorList>
    </citation>
    <scope>NUCLEOTIDE SEQUENCE [LARGE SCALE GENOMIC DNA]</scope>
    <source>
        <strain evidence="3">EsbW_18-Q3-R4-48_BATAC.463</strain>
    </source>
</reference>